<dbReference type="GO" id="GO:0006633">
    <property type="term" value="P:fatty acid biosynthetic process"/>
    <property type="evidence" value="ECO:0007669"/>
    <property type="project" value="TreeGrafter"/>
</dbReference>
<dbReference type="RefSeq" id="WP_141977586.1">
    <property type="nucleotide sequence ID" value="NZ_VFPP01000001.1"/>
</dbReference>
<dbReference type="OrthoDB" id="3671040at2"/>
<comment type="similarity">
    <text evidence="1">Belongs to the ATP-dependent AMP-binding enzyme family.</text>
</comment>
<dbReference type="GO" id="GO:0071766">
    <property type="term" value="P:Actinobacterium-type cell wall biogenesis"/>
    <property type="evidence" value="ECO:0007669"/>
    <property type="project" value="UniProtKB-ARBA"/>
</dbReference>
<dbReference type="SUPFAM" id="SSF56801">
    <property type="entry name" value="Acetyl-CoA synthetase-like"/>
    <property type="match status" value="1"/>
</dbReference>
<dbReference type="Proteomes" id="UP000316628">
    <property type="component" value="Unassembled WGS sequence"/>
</dbReference>
<evidence type="ECO:0000256" key="3">
    <source>
        <dbReference type="ARBA" id="ARBA00022832"/>
    </source>
</evidence>
<accession>A0A543JAU9</accession>
<evidence type="ECO:0000259" key="5">
    <source>
        <dbReference type="Pfam" id="PF00501"/>
    </source>
</evidence>
<name>A0A543JAU9_9PSEU</name>
<keyword evidence="3" id="KW-0276">Fatty acid metabolism</keyword>
<proteinExistence type="inferred from homology"/>
<dbReference type="PROSITE" id="PS00455">
    <property type="entry name" value="AMP_BINDING"/>
    <property type="match status" value="1"/>
</dbReference>
<dbReference type="Gene3D" id="3.30.300.30">
    <property type="match status" value="1"/>
</dbReference>
<keyword evidence="2 6" id="KW-0436">Ligase</keyword>
<dbReference type="CDD" id="cd05931">
    <property type="entry name" value="FAAL"/>
    <property type="match status" value="1"/>
</dbReference>
<evidence type="ECO:0000256" key="4">
    <source>
        <dbReference type="ARBA" id="ARBA00023098"/>
    </source>
</evidence>
<evidence type="ECO:0000256" key="2">
    <source>
        <dbReference type="ARBA" id="ARBA00022598"/>
    </source>
</evidence>
<dbReference type="GO" id="GO:0005886">
    <property type="term" value="C:plasma membrane"/>
    <property type="evidence" value="ECO:0007669"/>
    <property type="project" value="TreeGrafter"/>
</dbReference>
<organism evidence="6 7">
    <name type="scientific">Saccharothrix saharensis</name>
    <dbReference type="NCBI Taxonomy" id="571190"/>
    <lineage>
        <taxon>Bacteria</taxon>
        <taxon>Bacillati</taxon>
        <taxon>Actinomycetota</taxon>
        <taxon>Actinomycetes</taxon>
        <taxon>Pseudonocardiales</taxon>
        <taxon>Pseudonocardiaceae</taxon>
        <taxon>Saccharothrix</taxon>
    </lineage>
</organism>
<reference evidence="6 7" key="1">
    <citation type="submission" date="2019-06" db="EMBL/GenBank/DDBJ databases">
        <title>Sequencing the genomes of 1000 actinobacteria strains.</title>
        <authorList>
            <person name="Klenk H.-P."/>
        </authorList>
    </citation>
    <scope>NUCLEOTIDE SEQUENCE [LARGE SCALE GENOMIC DNA]</scope>
    <source>
        <strain evidence="6 7">DSM 45456</strain>
    </source>
</reference>
<evidence type="ECO:0000256" key="1">
    <source>
        <dbReference type="ARBA" id="ARBA00006432"/>
    </source>
</evidence>
<dbReference type="PANTHER" id="PTHR22754">
    <property type="entry name" value="DISCO-INTERACTING PROTEIN 2 DIP2 -RELATED"/>
    <property type="match status" value="1"/>
</dbReference>
<dbReference type="AlphaFoldDB" id="A0A543JAU9"/>
<dbReference type="Pfam" id="PF00501">
    <property type="entry name" value="AMP-binding"/>
    <property type="match status" value="1"/>
</dbReference>
<keyword evidence="4" id="KW-0443">Lipid metabolism</keyword>
<dbReference type="GO" id="GO:0070566">
    <property type="term" value="F:adenylyltransferase activity"/>
    <property type="evidence" value="ECO:0007669"/>
    <property type="project" value="TreeGrafter"/>
</dbReference>
<evidence type="ECO:0000313" key="7">
    <source>
        <dbReference type="Proteomes" id="UP000316628"/>
    </source>
</evidence>
<keyword evidence="7" id="KW-1185">Reference proteome</keyword>
<dbReference type="EMBL" id="VFPP01000001">
    <property type="protein sequence ID" value="TQM79934.1"/>
    <property type="molecule type" value="Genomic_DNA"/>
</dbReference>
<evidence type="ECO:0000313" key="6">
    <source>
        <dbReference type="EMBL" id="TQM79934.1"/>
    </source>
</evidence>
<dbReference type="FunFam" id="3.40.50.12780:FF:000013">
    <property type="entry name" value="Long-chain-fatty-acid--AMP ligase FadD32"/>
    <property type="match status" value="1"/>
</dbReference>
<gene>
    <name evidence="6" type="ORF">FHX81_2248</name>
</gene>
<dbReference type="InterPro" id="IPR040097">
    <property type="entry name" value="FAAL/FAAC"/>
</dbReference>
<dbReference type="InterPro" id="IPR000873">
    <property type="entry name" value="AMP-dep_synth/lig_dom"/>
</dbReference>
<dbReference type="Gene3D" id="3.40.50.12780">
    <property type="entry name" value="N-terminal domain of ligase-like"/>
    <property type="match status" value="1"/>
</dbReference>
<dbReference type="GO" id="GO:0016874">
    <property type="term" value="F:ligase activity"/>
    <property type="evidence" value="ECO:0007669"/>
    <property type="project" value="UniProtKB-KW"/>
</dbReference>
<dbReference type="InterPro" id="IPR020845">
    <property type="entry name" value="AMP-binding_CS"/>
</dbReference>
<protein>
    <submittedName>
        <fullName evidence="6">Acyl-CoA synthetase (AMP-forming)/AMP-acid ligase II</fullName>
    </submittedName>
</protein>
<comment type="caution">
    <text evidence="6">The sequence shown here is derived from an EMBL/GenBank/DDBJ whole genome shotgun (WGS) entry which is preliminary data.</text>
</comment>
<feature type="domain" description="AMP-dependent synthetase/ligase" evidence="5">
    <location>
        <begin position="13"/>
        <end position="390"/>
    </location>
</feature>
<dbReference type="InterPro" id="IPR045851">
    <property type="entry name" value="AMP-bd_C_sf"/>
</dbReference>
<sequence>MTDFVTRFRAHPRPDRKVTYLSDGRPATELTHLELDRRARAVAAWLTGSAPEGAPVLLLYPAGLDFLVAFLGCLYARVVAVPAPLPLSGASRADRVDRLLADSGARMVLTDEAHVAALGDLSARTFEETAVPDAGEPPRAPDPDTVAYLQYTSGSTSVPRGVEVTHGNLTHNLEVFGRVSGEVPVRRIGGWLPHHHDMGLVGLQLQALHAGADLVLLSPESVVARPIRWLRAISDHRVDWTVAPDFGYAWATRRIGDEDLAGLDLSCLTMAVSGAEPIRIATLDAFADRFAPVGFRRTALNPGYGLAESTLVVTCTSRGRGPTVRAFAPAPLATGRAVPTSDAGGVPLVGCGEPGDMAVRIVDPVTGSEVDDGTIGEIRVAGPSLAAGYHGDPAATRATFVTGPDGRWLRTGDLGFLLDNQLYVTGRLKEIIIIRGRNLYPQDVEHAAREAHPDAGRGAAFGVRDEESGEHVVLVQELRRASRPDPADFAQVVLDAVTKQFGVPVSIAVVRPNTIRHTTSGKVRRGHMRELFLSGGLPILHRALSPAVAATVAAPEESHV</sequence>
<dbReference type="PANTHER" id="PTHR22754:SF32">
    <property type="entry name" value="DISCO-INTERACTING PROTEIN 2"/>
    <property type="match status" value="1"/>
</dbReference>
<dbReference type="InterPro" id="IPR042099">
    <property type="entry name" value="ANL_N_sf"/>
</dbReference>